<name>A0ABX1JGI3_9PSEU</name>
<accession>A0ABX1JGI3</accession>
<reference evidence="1 2" key="1">
    <citation type="submission" date="2020-04" db="EMBL/GenBank/DDBJ databases">
        <title>Novel species.</title>
        <authorList>
            <person name="Teo W.F.A."/>
            <person name="Lipun K."/>
            <person name="Srisuk N."/>
            <person name="Duangmal K."/>
        </authorList>
    </citation>
    <scope>NUCLEOTIDE SEQUENCE [LARGE SCALE GENOMIC DNA]</scope>
    <source>
        <strain evidence="1 2">K13G38</strain>
    </source>
</reference>
<proteinExistence type="predicted"/>
<comment type="caution">
    <text evidence="1">The sequence shown here is derived from an EMBL/GenBank/DDBJ whole genome shotgun (WGS) entry which is preliminary data.</text>
</comment>
<evidence type="ECO:0000313" key="1">
    <source>
        <dbReference type="EMBL" id="NKQ57646.1"/>
    </source>
</evidence>
<sequence length="202" mass="21913">MSSTDAEIRKLARVLGVSADRFAYLRDVPQADVRRLRDQVTTTLFDAHLNVLERMAGASRLLPNPLLAKLAERVFGPLLAARIAGLVDIGRGVDIAKRLPPGFLADVAAELDPRRAAGIIAGLPEPVVVRVARELARREDWITIARFVDTLPETTIVASLDVIPDHGLPLVAEMLDEVARVAYIVDLLPDHRAGTLPDDLAG</sequence>
<gene>
    <name evidence="1" type="ORF">HFP15_32770</name>
</gene>
<dbReference type="RefSeq" id="WP_168520718.1">
    <property type="nucleotide sequence ID" value="NZ_JAAXLS010000039.1"/>
</dbReference>
<evidence type="ECO:0000313" key="2">
    <source>
        <dbReference type="Proteomes" id="UP000715441"/>
    </source>
</evidence>
<dbReference type="Proteomes" id="UP000715441">
    <property type="component" value="Unassembled WGS sequence"/>
</dbReference>
<keyword evidence="2" id="KW-1185">Reference proteome</keyword>
<protein>
    <submittedName>
        <fullName evidence="1">Uncharacterized protein</fullName>
    </submittedName>
</protein>
<dbReference type="EMBL" id="JAAXLS010000039">
    <property type="protein sequence ID" value="NKQ57646.1"/>
    <property type="molecule type" value="Genomic_DNA"/>
</dbReference>
<organism evidence="1 2">
    <name type="scientific">Amycolatopsis acididurans</name>
    <dbReference type="NCBI Taxonomy" id="2724524"/>
    <lineage>
        <taxon>Bacteria</taxon>
        <taxon>Bacillati</taxon>
        <taxon>Actinomycetota</taxon>
        <taxon>Actinomycetes</taxon>
        <taxon>Pseudonocardiales</taxon>
        <taxon>Pseudonocardiaceae</taxon>
        <taxon>Amycolatopsis</taxon>
    </lineage>
</organism>